<dbReference type="SUPFAM" id="SSF53850">
    <property type="entry name" value="Periplasmic binding protein-like II"/>
    <property type="match status" value="1"/>
</dbReference>
<dbReference type="GO" id="GO:0006351">
    <property type="term" value="P:DNA-templated transcription"/>
    <property type="evidence" value="ECO:0007669"/>
    <property type="project" value="TreeGrafter"/>
</dbReference>
<protein>
    <submittedName>
        <fullName evidence="7">LysR family transcriptional regulator</fullName>
    </submittedName>
</protein>
<evidence type="ECO:0000256" key="4">
    <source>
        <dbReference type="ARBA" id="ARBA00023159"/>
    </source>
</evidence>
<dbReference type="InterPro" id="IPR058163">
    <property type="entry name" value="LysR-type_TF_proteobact-type"/>
</dbReference>
<name>A0A8J7VQU9_9GAMM</name>
<sequence>MDRPQLPLNGLRAFEAAARHLNFTRAALELCVSQAALSHQIKGLEARLGFVLFRRLPRGVALTDEGAALFPVLNEAFDRIGATLDRFVGGRFHEVLTVGVVATFATGWLLPRLPAFGALHPAVDLRLLTNNNRLDLAGDGLDLGIRFGDGDWQGVAAARVLRAPFAPVCAPALARRLRTPTDLAGLPLLRSYRADEWTRWFAVAGLPPPPVRGPVFDSSLAIAAAAATGAGVALLPLRMFEADLAAERLVRPFDIEVDVGSYWLTRLRSRAETPGMRAFREWLQATDPDADPA</sequence>
<dbReference type="PRINTS" id="PR00039">
    <property type="entry name" value="HTHLYSR"/>
</dbReference>
<feature type="domain" description="HTH lysR-type" evidence="6">
    <location>
        <begin position="6"/>
        <end position="63"/>
    </location>
</feature>
<comment type="caution">
    <text evidence="7">The sequence shown here is derived from an EMBL/GenBank/DDBJ whole genome shotgun (WGS) entry which is preliminary data.</text>
</comment>
<dbReference type="PROSITE" id="PS50931">
    <property type="entry name" value="HTH_LYSR"/>
    <property type="match status" value="1"/>
</dbReference>
<keyword evidence="4" id="KW-0010">Activator</keyword>
<reference evidence="7" key="2">
    <citation type="submission" date="2021-04" db="EMBL/GenBank/DDBJ databases">
        <authorList>
            <person name="Karlyshev A.V."/>
        </authorList>
    </citation>
    <scope>NUCLEOTIDE SEQUENCE</scope>
    <source>
        <strain evidence="7">LMG 29479</strain>
    </source>
</reference>
<evidence type="ECO:0000256" key="2">
    <source>
        <dbReference type="ARBA" id="ARBA00023015"/>
    </source>
</evidence>
<dbReference type="AlphaFoldDB" id="A0A8J7VQU9"/>
<evidence type="ECO:0000313" key="7">
    <source>
        <dbReference type="EMBL" id="MBR0561357.1"/>
    </source>
</evidence>
<dbReference type="RefSeq" id="WP_211925323.1">
    <property type="nucleotide sequence ID" value="NZ_JAGQFT020000004.1"/>
</dbReference>
<comment type="similarity">
    <text evidence="1">Belongs to the LysR transcriptional regulatory family.</text>
</comment>
<dbReference type="Pfam" id="PF00126">
    <property type="entry name" value="HTH_1"/>
    <property type="match status" value="1"/>
</dbReference>
<dbReference type="InterPro" id="IPR036388">
    <property type="entry name" value="WH-like_DNA-bd_sf"/>
</dbReference>
<dbReference type="Gene3D" id="3.40.190.10">
    <property type="entry name" value="Periplasmic binding protein-like II"/>
    <property type="match status" value="2"/>
</dbReference>
<proteinExistence type="inferred from homology"/>
<evidence type="ECO:0000313" key="8">
    <source>
        <dbReference type="EMBL" id="MBS7456953.1"/>
    </source>
</evidence>
<dbReference type="PANTHER" id="PTHR30537:SF70">
    <property type="entry name" value="HTH-TYPE TRANSCRIPTIONAL ACTIVATOR AMPR"/>
    <property type="match status" value="1"/>
</dbReference>
<dbReference type="FunFam" id="1.10.10.10:FF:000038">
    <property type="entry name" value="Glycine cleavage system transcriptional activator"/>
    <property type="match status" value="1"/>
</dbReference>
<keyword evidence="5" id="KW-0804">Transcription</keyword>
<dbReference type="GO" id="GO:0003700">
    <property type="term" value="F:DNA-binding transcription factor activity"/>
    <property type="evidence" value="ECO:0007669"/>
    <property type="project" value="InterPro"/>
</dbReference>
<gene>
    <name evidence="8" type="ORF">KB893_007375</name>
    <name evidence="7" type="ORF">KB893_02305</name>
</gene>
<organism evidence="7">
    <name type="scientific">Coralloluteibacterium stylophorae</name>
    <dbReference type="NCBI Taxonomy" id="1776034"/>
    <lineage>
        <taxon>Bacteria</taxon>
        <taxon>Pseudomonadati</taxon>
        <taxon>Pseudomonadota</taxon>
        <taxon>Gammaproteobacteria</taxon>
        <taxon>Lysobacterales</taxon>
        <taxon>Lysobacteraceae</taxon>
        <taxon>Coralloluteibacterium</taxon>
    </lineage>
</organism>
<evidence type="ECO:0000256" key="3">
    <source>
        <dbReference type="ARBA" id="ARBA00023125"/>
    </source>
</evidence>
<evidence type="ECO:0000313" key="9">
    <source>
        <dbReference type="Proteomes" id="UP000675747"/>
    </source>
</evidence>
<dbReference type="Pfam" id="PF03466">
    <property type="entry name" value="LysR_substrate"/>
    <property type="match status" value="1"/>
</dbReference>
<evidence type="ECO:0000256" key="5">
    <source>
        <dbReference type="ARBA" id="ARBA00023163"/>
    </source>
</evidence>
<evidence type="ECO:0000256" key="1">
    <source>
        <dbReference type="ARBA" id="ARBA00009437"/>
    </source>
</evidence>
<dbReference type="PANTHER" id="PTHR30537">
    <property type="entry name" value="HTH-TYPE TRANSCRIPTIONAL REGULATOR"/>
    <property type="match status" value="1"/>
</dbReference>
<dbReference type="EMBL" id="JAGQFT020000004">
    <property type="protein sequence ID" value="MBS7456953.1"/>
    <property type="molecule type" value="Genomic_DNA"/>
</dbReference>
<dbReference type="GO" id="GO:0043565">
    <property type="term" value="F:sequence-specific DNA binding"/>
    <property type="evidence" value="ECO:0007669"/>
    <property type="project" value="TreeGrafter"/>
</dbReference>
<accession>A0A8J7VQU9</accession>
<dbReference type="InterPro" id="IPR000847">
    <property type="entry name" value="LysR_HTH_N"/>
</dbReference>
<reference evidence="8 9" key="1">
    <citation type="journal article" date="2021" name="Microbiol. Resour. Announc.">
        <title>Draft Genome Sequence of Coralloluteibacterium stylophorae LMG 29479T.</title>
        <authorList>
            <person name="Karlyshev A.V."/>
            <person name="Kudryashova E.B."/>
            <person name="Ariskina E.V."/>
            <person name="Conroy A.P."/>
            <person name="Abidueva E.Y."/>
        </authorList>
    </citation>
    <scope>NUCLEOTIDE SEQUENCE [LARGE SCALE GENOMIC DNA]</scope>
    <source>
        <strain evidence="8 9">LMG 29479</strain>
    </source>
</reference>
<dbReference type="SUPFAM" id="SSF46785">
    <property type="entry name" value="Winged helix' DNA-binding domain"/>
    <property type="match status" value="1"/>
</dbReference>
<dbReference type="EMBL" id="JAGQFT010000008">
    <property type="protein sequence ID" value="MBR0561357.1"/>
    <property type="molecule type" value="Genomic_DNA"/>
</dbReference>
<keyword evidence="9" id="KW-1185">Reference proteome</keyword>
<keyword evidence="3" id="KW-0238">DNA-binding</keyword>
<evidence type="ECO:0000259" key="6">
    <source>
        <dbReference type="PROSITE" id="PS50931"/>
    </source>
</evidence>
<dbReference type="InterPro" id="IPR036390">
    <property type="entry name" value="WH_DNA-bd_sf"/>
</dbReference>
<dbReference type="Gene3D" id="1.10.10.10">
    <property type="entry name" value="Winged helix-like DNA-binding domain superfamily/Winged helix DNA-binding domain"/>
    <property type="match status" value="1"/>
</dbReference>
<dbReference type="InterPro" id="IPR005119">
    <property type="entry name" value="LysR_subst-bd"/>
</dbReference>
<dbReference type="Proteomes" id="UP000675747">
    <property type="component" value="Unassembled WGS sequence"/>
</dbReference>
<keyword evidence="2" id="KW-0805">Transcription regulation</keyword>